<protein>
    <submittedName>
        <fullName evidence="1">Uncharacterized protein</fullName>
    </submittedName>
</protein>
<reference evidence="1 2" key="1">
    <citation type="submission" date="2020-09" db="EMBL/GenBank/DDBJ databases">
        <title>Paenibacillus sp. strain PR3 16S rRNA gene Genome sequencing and assembly.</title>
        <authorList>
            <person name="Kim J."/>
        </authorList>
    </citation>
    <scope>NUCLEOTIDE SEQUENCE [LARGE SCALE GENOMIC DNA]</scope>
    <source>
        <strain evidence="1 2">PR3</strain>
    </source>
</reference>
<accession>A0ABR8MYD1</accession>
<evidence type="ECO:0000313" key="1">
    <source>
        <dbReference type="EMBL" id="MBD3920957.1"/>
    </source>
</evidence>
<keyword evidence="2" id="KW-1185">Reference proteome</keyword>
<evidence type="ECO:0000313" key="2">
    <source>
        <dbReference type="Proteomes" id="UP000609346"/>
    </source>
</evidence>
<dbReference type="Proteomes" id="UP000609346">
    <property type="component" value="Unassembled WGS sequence"/>
</dbReference>
<sequence>MSVIKLEGVELTQAFLSKCKHCKGLLEVRKLELQYQSNQRKGQTAFLMADVWYCARCDHGYLLDAFKTVLDASNRSWRVMEVGRSKSAGSTVRSPVKGAPITHSNPVVHVTLTRIETIDFIIGDQVKACVNCGNSLMKQMIELCLTREDNAKIYTPCEAYQCGSCHQWMLRRQQSTTLQTSNSPYKIHVIHNDRIYESLSHIKHRSQLVQTTDASRLKISGQPTDKLNNQFNKYGVFIPAPTNKKGYFDE</sequence>
<gene>
    <name evidence="1" type="ORF">H8B09_19480</name>
</gene>
<dbReference type="EMBL" id="JACXZA010000005">
    <property type="protein sequence ID" value="MBD3920957.1"/>
    <property type="molecule type" value="Genomic_DNA"/>
</dbReference>
<comment type="caution">
    <text evidence="1">The sequence shown here is derived from an EMBL/GenBank/DDBJ whole genome shotgun (WGS) entry which is preliminary data.</text>
</comment>
<organism evidence="1 2">
    <name type="scientific">Paenibacillus terricola</name>
    <dbReference type="NCBI Taxonomy" id="2763503"/>
    <lineage>
        <taxon>Bacteria</taxon>
        <taxon>Bacillati</taxon>
        <taxon>Bacillota</taxon>
        <taxon>Bacilli</taxon>
        <taxon>Bacillales</taxon>
        <taxon>Paenibacillaceae</taxon>
        <taxon>Paenibacillus</taxon>
    </lineage>
</organism>
<dbReference type="RefSeq" id="WP_191205266.1">
    <property type="nucleotide sequence ID" value="NZ_JACXZA010000005.1"/>
</dbReference>
<name>A0ABR8MYD1_9BACL</name>
<proteinExistence type="predicted"/>